<reference evidence="3" key="1">
    <citation type="submission" date="2016-11" db="EMBL/GenBank/DDBJ databases">
        <authorList>
            <person name="Varghese N."/>
            <person name="Submissions S."/>
        </authorList>
    </citation>
    <scope>NUCLEOTIDE SEQUENCE [LARGE SCALE GENOMIC DNA]</scope>
    <source>
        <strain evidence="3">DSM 18016</strain>
    </source>
</reference>
<accession>A0A1M6RP52</accession>
<dbReference type="Proteomes" id="UP000184498">
    <property type="component" value="Unassembled WGS sequence"/>
</dbReference>
<name>A0A1M6RP52_9FLAO</name>
<feature type="transmembrane region" description="Helical" evidence="1">
    <location>
        <begin position="60"/>
        <end position="79"/>
    </location>
</feature>
<dbReference type="OrthoDB" id="1271629at2"/>
<keyword evidence="1" id="KW-0812">Transmembrane</keyword>
<evidence type="ECO:0000313" key="3">
    <source>
        <dbReference type="Proteomes" id="UP000184498"/>
    </source>
</evidence>
<dbReference type="RefSeq" id="WP_072998563.1">
    <property type="nucleotide sequence ID" value="NZ_FRAM01000002.1"/>
</dbReference>
<evidence type="ECO:0000313" key="2">
    <source>
        <dbReference type="EMBL" id="SHK34170.1"/>
    </source>
</evidence>
<keyword evidence="1" id="KW-1133">Transmembrane helix</keyword>
<keyword evidence="1" id="KW-0472">Membrane</keyword>
<dbReference type="AlphaFoldDB" id="A0A1M6RP52"/>
<gene>
    <name evidence="2" type="ORF">SAMN05444371_2005</name>
</gene>
<evidence type="ECO:0000256" key="1">
    <source>
        <dbReference type="SAM" id="Phobius"/>
    </source>
</evidence>
<feature type="transmembrane region" description="Helical" evidence="1">
    <location>
        <begin position="29"/>
        <end position="48"/>
    </location>
</feature>
<proteinExistence type="predicted"/>
<sequence length="110" mass="12542">MVKALMYFALGTAISFILRRITGSPVDFWVEFYIASAFGIGWGLAYFVDHPEWPLPKKMGISFIGIVFLVVLGLIFFNFETAVPSIIKFSTVFVAYYMIASFRESKSLRY</sequence>
<organism evidence="2 3">
    <name type="scientific">Epilithonimonas mollis</name>
    <dbReference type="NCBI Taxonomy" id="216903"/>
    <lineage>
        <taxon>Bacteria</taxon>
        <taxon>Pseudomonadati</taxon>
        <taxon>Bacteroidota</taxon>
        <taxon>Flavobacteriia</taxon>
        <taxon>Flavobacteriales</taxon>
        <taxon>Weeksellaceae</taxon>
        <taxon>Chryseobacterium group</taxon>
        <taxon>Epilithonimonas</taxon>
    </lineage>
</organism>
<feature type="transmembrane region" description="Helical" evidence="1">
    <location>
        <begin position="85"/>
        <end position="102"/>
    </location>
</feature>
<keyword evidence="3" id="KW-1185">Reference proteome</keyword>
<dbReference type="EMBL" id="FRAM01000002">
    <property type="protein sequence ID" value="SHK34170.1"/>
    <property type="molecule type" value="Genomic_DNA"/>
</dbReference>
<protein>
    <submittedName>
        <fullName evidence="2">Uncharacterized protein</fullName>
    </submittedName>
</protein>